<organism evidence="1 2">
    <name type="scientific">Acaulospora colombiana</name>
    <dbReference type="NCBI Taxonomy" id="27376"/>
    <lineage>
        <taxon>Eukaryota</taxon>
        <taxon>Fungi</taxon>
        <taxon>Fungi incertae sedis</taxon>
        <taxon>Mucoromycota</taxon>
        <taxon>Glomeromycotina</taxon>
        <taxon>Glomeromycetes</taxon>
        <taxon>Diversisporales</taxon>
        <taxon>Acaulosporaceae</taxon>
        <taxon>Acaulospora</taxon>
    </lineage>
</organism>
<comment type="caution">
    <text evidence="1">The sequence shown here is derived from an EMBL/GenBank/DDBJ whole genome shotgun (WGS) entry which is preliminary data.</text>
</comment>
<proteinExistence type="predicted"/>
<sequence>MGIGRKAQPFERLTRRYRQFLTRLSSHQDSELIHQQVNENPQRTVLGVRSSSTSSYSAPMNIFHQRNPPQNPNGLAPPSIPTSNQRSGADVNSEKLVIFCDPDGEIGNAALASERIEAWGDFGTELGNKKENVKEAEPWKGVTLIQNRKFRAPMTEKIEVYHDQPAEQKVPSSVVTTSTSTKPFPITERTDVSSTATIFPSNSNEKTCPQSENTVPSKSATKETPSP</sequence>
<evidence type="ECO:0000313" key="2">
    <source>
        <dbReference type="Proteomes" id="UP000789525"/>
    </source>
</evidence>
<keyword evidence="2" id="KW-1185">Reference proteome</keyword>
<dbReference type="Proteomes" id="UP000789525">
    <property type="component" value="Unassembled WGS sequence"/>
</dbReference>
<reference evidence="1" key="1">
    <citation type="submission" date="2021-06" db="EMBL/GenBank/DDBJ databases">
        <authorList>
            <person name="Kallberg Y."/>
            <person name="Tangrot J."/>
            <person name="Rosling A."/>
        </authorList>
    </citation>
    <scope>NUCLEOTIDE SEQUENCE</scope>
    <source>
        <strain evidence="1">CL356</strain>
    </source>
</reference>
<gene>
    <name evidence="1" type="ORF">ACOLOM_LOCUS11531</name>
</gene>
<name>A0ACA9PYR3_9GLOM</name>
<feature type="non-terminal residue" evidence="1">
    <location>
        <position position="227"/>
    </location>
</feature>
<evidence type="ECO:0000313" key="1">
    <source>
        <dbReference type="EMBL" id="CAG8729080.1"/>
    </source>
</evidence>
<protein>
    <submittedName>
        <fullName evidence="1">10467_t:CDS:1</fullName>
    </submittedName>
</protein>
<dbReference type="EMBL" id="CAJVPT010041937">
    <property type="protein sequence ID" value="CAG8729080.1"/>
    <property type="molecule type" value="Genomic_DNA"/>
</dbReference>
<accession>A0ACA9PYR3</accession>